<feature type="transmembrane region" description="Helical" evidence="1">
    <location>
        <begin position="107"/>
        <end position="128"/>
    </location>
</feature>
<evidence type="ECO:0000313" key="2">
    <source>
        <dbReference type="EMBL" id="MBO0346499.1"/>
    </source>
</evidence>
<evidence type="ECO:0000256" key="1">
    <source>
        <dbReference type="SAM" id="Phobius"/>
    </source>
</evidence>
<organism evidence="2 3">
    <name type="scientific">Roseibium limicola</name>
    <dbReference type="NCBI Taxonomy" id="2816037"/>
    <lineage>
        <taxon>Bacteria</taxon>
        <taxon>Pseudomonadati</taxon>
        <taxon>Pseudomonadota</taxon>
        <taxon>Alphaproteobacteria</taxon>
        <taxon>Hyphomicrobiales</taxon>
        <taxon>Stappiaceae</taxon>
        <taxon>Roseibium</taxon>
    </lineage>
</organism>
<keyword evidence="1" id="KW-1133">Transmembrane helix</keyword>
<proteinExistence type="predicted"/>
<feature type="transmembrane region" description="Helical" evidence="1">
    <location>
        <begin position="5"/>
        <end position="23"/>
    </location>
</feature>
<keyword evidence="3" id="KW-1185">Reference proteome</keyword>
<keyword evidence="1" id="KW-0472">Membrane</keyword>
<dbReference type="RefSeq" id="WP_206942310.1">
    <property type="nucleotide sequence ID" value="NZ_JAFLNF010000006.1"/>
</dbReference>
<dbReference type="AlphaFoldDB" id="A0A939EPW3"/>
<name>A0A939EPW3_9HYPH</name>
<protein>
    <submittedName>
        <fullName evidence="2">Uncharacterized protein</fullName>
    </submittedName>
</protein>
<evidence type="ECO:0000313" key="3">
    <source>
        <dbReference type="Proteomes" id="UP000664779"/>
    </source>
</evidence>
<reference evidence="2" key="1">
    <citation type="submission" date="2021-03" db="EMBL/GenBank/DDBJ databases">
        <title>Roseibium sp. CAU 1637 isolated from Incheon.</title>
        <authorList>
            <person name="Kim W."/>
        </authorList>
    </citation>
    <scope>NUCLEOTIDE SEQUENCE</scope>
    <source>
        <strain evidence="2">CAU 1637</strain>
    </source>
</reference>
<sequence>MEYFYFTSCIFYCVIFSFLYFPGSEFVKFIMGLHPEEPKEWTFSVFINQCEDSRIDKSAGALVGALERFLIAGGLLIGRWEVLAAVIALKSVSRFKQLDDRRTAERFLVGSLASLVWTVGVYLLLLIYDQTLGFGLFPQGLLIGFG</sequence>
<accession>A0A939EPW3</accession>
<dbReference type="EMBL" id="JAFLNF010000006">
    <property type="protein sequence ID" value="MBO0346499.1"/>
    <property type="molecule type" value="Genomic_DNA"/>
</dbReference>
<gene>
    <name evidence="2" type="ORF">J0X15_14795</name>
</gene>
<dbReference type="Proteomes" id="UP000664779">
    <property type="component" value="Unassembled WGS sequence"/>
</dbReference>
<comment type="caution">
    <text evidence="2">The sequence shown here is derived from an EMBL/GenBank/DDBJ whole genome shotgun (WGS) entry which is preliminary data.</text>
</comment>
<keyword evidence="1" id="KW-0812">Transmembrane</keyword>